<evidence type="ECO:0000313" key="3">
    <source>
        <dbReference type="Proteomes" id="UP000470246"/>
    </source>
</evidence>
<accession>A0A7K3W791</accession>
<reference evidence="2 3" key="1">
    <citation type="submission" date="2020-02" db="EMBL/GenBank/DDBJ databases">
        <title>Geodermatophilus sabuli CPCC 205279 I12A-02694.</title>
        <authorList>
            <person name="Jiang Z."/>
        </authorList>
    </citation>
    <scope>NUCLEOTIDE SEQUENCE [LARGE SCALE GENOMIC DNA]</scope>
    <source>
        <strain evidence="2 3">I12A-02694</strain>
    </source>
</reference>
<feature type="signal peptide" evidence="1">
    <location>
        <begin position="1"/>
        <end position="19"/>
    </location>
</feature>
<keyword evidence="3" id="KW-1185">Reference proteome</keyword>
<dbReference type="PANTHER" id="PTHR47751:SF1">
    <property type="entry name" value="SUPERFAMILY HYDROLASE, PUTATIVE (AFU_ORTHOLOGUE AFUA_2G16580)-RELATED"/>
    <property type="match status" value="1"/>
</dbReference>
<dbReference type="Proteomes" id="UP000470246">
    <property type="component" value="Unassembled WGS sequence"/>
</dbReference>
<gene>
    <name evidence="2" type="ORF">GCU56_22975</name>
</gene>
<dbReference type="PANTHER" id="PTHR47751">
    <property type="entry name" value="SUPERFAMILY HYDROLASE, PUTATIVE (AFU_ORTHOLOGUE AFUA_2G16580)-RELATED"/>
    <property type="match status" value="1"/>
</dbReference>
<evidence type="ECO:0000313" key="2">
    <source>
        <dbReference type="EMBL" id="NEK60716.1"/>
    </source>
</evidence>
<dbReference type="EMBL" id="JAAGWF010000058">
    <property type="protein sequence ID" value="NEK60716.1"/>
    <property type="molecule type" value="Genomic_DNA"/>
</dbReference>
<feature type="non-terminal residue" evidence="2">
    <location>
        <position position="74"/>
    </location>
</feature>
<dbReference type="AlphaFoldDB" id="A0A7K3W791"/>
<protein>
    <submittedName>
        <fullName evidence="2">Alpha/beta hydrolase</fullName>
    </submittedName>
</protein>
<name>A0A7K3W791_9ACTN</name>
<dbReference type="GO" id="GO:0016787">
    <property type="term" value="F:hydrolase activity"/>
    <property type="evidence" value="ECO:0007669"/>
    <property type="project" value="UniProtKB-KW"/>
</dbReference>
<sequence length="74" mass="8236">MRRFTMALGLLVSAFAASAADMSRGADNFYKSDKVTQQKVTFKNQYQMNVVGNLYRPKEADKNARLPAIVVGHP</sequence>
<dbReference type="InterPro" id="IPR029058">
    <property type="entry name" value="AB_hydrolase_fold"/>
</dbReference>
<feature type="chain" id="PRO_5029802171" evidence="1">
    <location>
        <begin position="20"/>
        <end position="74"/>
    </location>
</feature>
<dbReference type="Gene3D" id="3.40.50.1820">
    <property type="entry name" value="alpha/beta hydrolase"/>
    <property type="match status" value="1"/>
</dbReference>
<dbReference type="InterPro" id="IPR051411">
    <property type="entry name" value="Polyketide_trans_af380"/>
</dbReference>
<keyword evidence="2" id="KW-0378">Hydrolase</keyword>
<evidence type="ECO:0000256" key="1">
    <source>
        <dbReference type="SAM" id="SignalP"/>
    </source>
</evidence>
<organism evidence="2 3">
    <name type="scientific">Geodermatophilus sabuli</name>
    <dbReference type="NCBI Taxonomy" id="1564158"/>
    <lineage>
        <taxon>Bacteria</taxon>
        <taxon>Bacillati</taxon>
        <taxon>Actinomycetota</taxon>
        <taxon>Actinomycetes</taxon>
        <taxon>Geodermatophilales</taxon>
        <taxon>Geodermatophilaceae</taxon>
        <taxon>Geodermatophilus</taxon>
    </lineage>
</organism>
<comment type="caution">
    <text evidence="2">The sequence shown here is derived from an EMBL/GenBank/DDBJ whole genome shotgun (WGS) entry which is preliminary data.</text>
</comment>
<proteinExistence type="predicted"/>
<keyword evidence="1" id="KW-0732">Signal</keyword>